<dbReference type="Pfam" id="PF00534">
    <property type="entry name" value="Glycos_transf_1"/>
    <property type="match status" value="1"/>
</dbReference>
<evidence type="ECO:0000313" key="3">
    <source>
        <dbReference type="EMBL" id="TBN03608.1"/>
    </source>
</evidence>
<dbReference type="Proteomes" id="UP000291142">
    <property type="component" value="Unassembled WGS sequence"/>
</dbReference>
<dbReference type="Gene3D" id="3.40.50.2000">
    <property type="entry name" value="Glycogen Phosphorylase B"/>
    <property type="match status" value="2"/>
</dbReference>
<evidence type="ECO:0000313" key="4">
    <source>
        <dbReference type="Proteomes" id="UP000291142"/>
    </source>
</evidence>
<dbReference type="PANTHER" id="PTHR45947:SF3">
    <property type="entry name" value="SULFOQUINOVOSYL TRANSFERASE SQD2"/>
    <property type="match status" value="1"/>
</dbReference>
<dbReference type="EMBL" id="SIRT01000006">
    <property type="protein sequence ID" value="TBN03608.1"/>
    <property type="molecule type" value="Genomic_DNA"/>
</dbReference>
<dbReference type="AlphaFoldDB" id="A0A4Q9FDR6"/>
<dbReference type="InterPro" id="IPR001296">
    <property type="entry name" value="Glyco_trans_1"/>
</dbReference>
<sequence length="385" mass="43471">MKIAFLTPEYPHPKVSSSAGIGTSVKNLVEALVEKGIQVTIFVYHQNTSAVFEENGVVFHIVPKKKFKIGTWYFYRKFLQNYINATVSKENIDILEAPDWTGITVFMKFKIPLVIRFHGTDAYFCKLENRKQKFKNFVFEKVALKKAVAFISPTNFTKQQTATLFSLNESKISVIPNGVDLDYFNNGNPHSFEEKTLLYIGTLIRKKGVLELAKIFNAVIEEEPDAKLVLIGSDSFDIKTGSNSTYKLMLEAFSDAAKANTRYLRKIPYSQIKNHIKNAHVCAFPSFAETFGMVTVESMALQKPVVNTNIGWANEIIDDGINGYLIHPTETKVYAEQIVHLFKDKSLCLNIGKSAKQKVESTFDIKNIAIENINFYKAVISESKA</sequence>
<feature type="domain" description="Glycosyltransferase subfamily 4-like N-terminal" evidence="2">
    <location>
        <begin position="20"/>
        <end position="182"/>
    </location>
</feature>
<keyword evidence="4" id="KW-1185">Reference proteome</keyword>
<dbReference type="OrthoDB" id="502646at2"/>
<accession>A0A4Q9FDR6</accession>
<organism evidence="3 4">
    <name type="scientific">Hyunsoonleella flava</name>
    <dbReference type="NCBI Taxonomy" id="2527939"/>
    <lineage>
        <taxon>Bacteria</taxon>
        <taxon>Pseudomonadati</taxon>
        <taxon>Bacteroidota</taxon>
        <taxon>Flavobacteriia</taxon>
        <taxon>Flavobacteriales</taxon>
        <taxon>Flavobacteriaceae</taxon>
    </lineage>
</organism>
<dbReference type="InterPro" id="IPR050194">
    <property type="entry name" value="Glycosyltransferase_grp1"/>
</dbReference>
<dbReference type="CDD" id="cd03801">
    <property type="entry name" value="GT4_PimA-like"/>
    <property type="match status" value="1"/>
</dbReference>
<dbReference type="RefSeq" id="WP_130964176.1">
    <property type="nucleotide sequence ID" value="NZ_SIRT01000006.1"/>
</dbReference>
<gene>
    <name evidence="3" type="ORF">EYD45_08810</name>
</gene>
<protein>
    <submittedName>
        <fullName evidence="3">Glycosyltransferase family 1 protein</fullName>
    </submittedName>
</protein>
<dbReference type="GO" id="GO:0016757">
    <property type="term" value="F:glycosyltransferase activity"/>
    <property type="evidence" value="ECO:0007669"/>
    <property type="project" value="InterPro"/>
</dbReference>
<dbReference type="PANTHER" id="PTHR45947">
    <property type="entry name" value="SULFOQUINOVOSYL TRANSFERASE SQD2"/>
    <property type="match status" value="1"/>
</dbReference>
<keyword evidence="3" id="KW-0808">Transferase</keyword>
<feature type="domain" description="Glycosyl transferase family 1" evidence="1">
    <location>
        <begin position="193"/>
        <end position="357"/>
    </location>
</feature>
<evidence type="ECO:0000259" key="1">
    <source>
        <dbReference type="Pfam" id="PF00534"/>
    </source>
</evidence>
<comment type="caution">
    <text evidence="3">The sequence shown here is derived from an EMBL/GenBank/DDBJ whole genome shotgun (WGS) entry which is preliminary data.</text>
</comment>
<proteinExistence type="predicted"/>
<dbReference type="Pfam" id="PF13439">
    <property type="entry name" value="Glyco_transf_4"/>
    <property type="match status" value="1"/>
</dbReference>
<dbReference type="InterPro" id="IPR028098">
    <property type="entry name" value="Glyco_trans_4-like_N"/>
</dbReference>
<evidence type="ECO:0000259" key="2">
    <source>
        <dbReference type="Pfam" id="PF13439"/>
    </source>
</evidence>
<dbReference type="SUPFAM" id="SSF53756">
    <property type="entry name" value="UDP-Glycosyltransferase/glycogen phosphorylase"/>
    <property type="match status" value="1"/>
</dbReference>
<reference evidence="3 4" key="1">
    <citation type="submission" date="2019-02" db="EMBL/GenBank/DDBJ databases">
        <title>Hyunsoonleella sp., isolated from marine sediment.</title>
        <authorList>
            <person name="Liu B.-T."/>
        </authorList>
    </citation>
    <scope>NUCLEOTIDE SEQUENCE [LARGE SCALE GENOMIC DNA]</scope>
    <source>
        <strain evidence="3 4">T58</strain>
    </source>
</reference>
<name>A0A4Q9FDR6_9FLAO</name>